<sequence length="85" mass="9626">MKTCGNCPFVRVNKARLMVIAFCGKTEDGLIVPHEWRGGDALFFSRVPEFCTNEKAIPSSKPAPLEEWVRRTVDELTKATDEEVR</sequence>
<gene>
    <name evidence="1" type="ORF">EGH82_10295</name>
</gene>
<comment type="caution">
    <text evidence="1">The sequence shown here is derived from an EMBL/GenBank/DDBJ whole genome shotgun (WGS) entry which is preliminary data.</text>
</comment>
<dbReference type="RefSeq" id="WP_123782017.1">
    <property type="nucleotide sequence ID" value="NZ_RKIK01000025.1"/>
</dbReference>
<evidence type="ECO:0000313" key="2">
    <source>
        <dbReference type="Proteomes" id="UP000278792"/>
    </source>
</evidence>
<proteinExistence type="predicted"/>
<name>A0A3N3E0A8_9VIBR</name>
<dbReference type="EMBL" id="RKIK01000025">
    <property type="protein sequence ID" value="ROV60185.1"/>
    <property type="molecule type" value="Genomic_DNA"/>
</dbReference>
<accession>A0A3N3E0A8</accession>
<dbReference type="Proteomes" id="UP000278792">
    <property type="component" value="Unassembled WGS sequence"/>
</dbReference>
<dbReference type="AlphaFoldDB" id="A0A3N3E0A8"/>
<reference evidence="1 2" key="1">
    <citation type="submission" date="2018-11" db="EMBL/GenBank/DDBJ databases">
        <title>Vibrio ponticus strain CAIM 1751 pathogenic for the snapper Lutjanus guttatus.</title>
        <authorList>
            <person name="Soto-Rodriguez S."/>
            <person name="Lozano-Olvera R."/>
            <person name="Gomez-Gil B."/>
        </authorList>
    </citation>
    <scope>NUCLEOTIDE SEQUENCE [LARGE SCALE GENOMIC DNA]</scope>
    <source>
        <strain evidence="1 2">CAIM 1751</strain>
    </source>
</reference>
<evidence type="ECO:0000313" key="1">
    <source>
        <dbReference type="EMBL" id="ROV60185.1"/>
    </source>
</evidence>
<organism evidence="1 2">
    <name type="scientific">Vibrio ponticus</name>
    <dbReference type="NCBI Taxonomy" id="265668"/>
    <lineage>
        <taxon>Bacteria</taxon>
        <taxon>Pseudomonadati</taxon>
        <taxon>Pseudomonadota</taxon>
        <taxon>Gammaproteobacteria</taxon>
        <taxon>Vibrionales</taxon>
        <taxon>Vibrionaceae</taxon>
        <taxon>Vibrio</taxon>
    </lineage>
</organism>
<protein>
    <submittedName>
        <fullName evidence="1">Uncharacterized protein</fullName>
    </submittedName>
</protein>